<sequence>MPATVLPTLRLSLQLDGTDPFGAMEWVFASARRTGLAPEQLRFDSTRFESVSQPVLHATLTAADASLLWLFLRRLESGIDMAVLGADVDDPDSEAQGEPAPAPRAVAPQARSDAGLALPA</sequence>
<reference evidence="2 3" key="1">
    <citation type="submission" date="2019-03" db="EMBL/GenBank/DDBJ databases">
        <title>Efficiently degradation of phenoxyalkanoic acid herbicides by Cupriavidus oxalaticus strain X32.</title>
        <authorList>
            <person name="Sheng X."/>
        </authorList>
    </citation>
    <scope>NUCLEOTIDE SEQUENCE [LARGE SCALE GENOMIC DNA]</scope>
    <source>
        <strain evidence="2 3">X32</strain>
    </source>
</reference>
<evidence type="ECO:0000256" key="1">
    <source>
        <dbReference type="SAM" id="MobiDB-lite"/>
    </source>
</evidence>
<gene>
    <name evidence="2" type="ORF">E0W60_02015</name>
</gene>
<dbReference type="Proteomes" id="UP000295294">
    <property type="component" value="Chromosome 1"/>
</dbReference>
<dbReference type="AlphaFoldDB" id="A0A4V1BXZ3"/>
<feature type="region of interest" description="Disordered" evidence="1">
    <location>
        <begin position="87"/>
        <end position="120"/>
    </location>
</feature>
<proteinExistence type="predicted"/>
<dbReference type="EMBL" id="CP038634">
    <property type="protein sequence ID" value="QBY50022.1"/>
    <property type="molecule type" value="Genomic_DNA"/>
</dbReference>
<accession>A0A4V1BXZ3</accession>
<protein>
    <submittedName>
        <fullName evidence="2">AsnC family transcriptional regulator</fullName>
    </submittedName>
</protein>
<dbReference type="RefSeq" id="WP_133094481.1">
    <property type="nucleotide sequence ID" value="NZ_CP038634.1"/>
</dbReference>
<evidence type="ECO:0000313" key="2">
    <source>
        <dbReference type="EMBL" id="QBY50022.1"/>
    </source>
</evidence>
<dbReference type="KEGG" id="cox:E0W60_02015"/>
<dbReference type="OrthoDB" id="8970660at2"/>
<evidence type="ECO:0000313" key="3">
    <source>
        <dbReference type="Proteomes" id="UP000295294"/>
    </source>
</evidence>
<organism evidence="2 3">
    <name type="scientific">Cupriavidus oxalaticus</name>
    <dbReference type="NCBI Taxonomy" id="96344"/>
    <lineage>
        <taxon>Bacteria</taxon>
        <taxon>Pseudomonadati</taxon>
        <taxon>Pseudomonadota</taxon>
        <taxon>Betaproteobacteria</taxon>
        <taxon>Burkholderiales</taxon>
        <taxon>Burkholderiaceae</taxon>
        <taxon>Cupriavidus</taxon>
    </lineage>
</organism>
<name>A0A4V1BXZ3_9BURK</name>